<dbReference type="STRING" id="454136.NIES2119_31125"/>
<dbReference type="InterPro" id="IPR029058">
    <property type="entry name" value="AB_hydrolase_fold"/>
</dbReference>
<accession>A0A1U7I2S8</accession>
<dbReference type="RefSeq" id="WP_073597369.1">
    <property type="nucleotide sequence ID" value="NZ_MRCE01000066.1"/>
</dbReference>
<evidence type="ECO:0000313" key="1">
    <source>
        <dbReference type="EMBL" id="OKH30369.1"/>
    </source>
</evidence>
<dbReference type="AlphaFoldDB" id="A0A1U7I2S8"/>
<dbReference type="InterPro" id="IPR008886">
    <property type="entry name" value="UPF0227/Esterase_YqiA"/>
</dbReference>
<proteinExistence type="predicted"/>
<dbReference type="Proteomes" id="UP000185860">
    <property type="component" value="Unassembled WGS sequence"/>
</dbReference>
<name>A0A1U7I2S8_9CYAN</name>
<dbReference type="OrthoDB" id="9814831at2"/>
<sequence>MNSEYIYLHGFASSPNSAKANYLRDRFSELQIPLTIPDLNQSDFTHLTMTRQLCQVREKFPSSPTPVTLIGSSFGGLASAWLGETQPQCQKLVLLAPAFTFLSLWLSVLGETTVTNWRSSGFFPVYHYGEKRSLPLSYDFVTDLQKYTESEIKRPIPTLILHGINDEVIPIQASRDFATTRPWVKLIELNSDHSLINVLPEIWQEISAFCQLKKFER</sequence>
<evidence type="ECO:0000313" key="2">
    <source>
        <dbReference type="Proteomes" id="UP000185860"/>
    </source>
</evidence>
<organism evidence="1 2">
    <name type="scientific">[Phormidium ambiguum] IAM M-71</name>
    <dbReference type="NCBI Taxonomy" id="454136"/>
    <lineage>
        <taxon>Bacteria</taxon>
        <taxon>Bacillati</taxon>
        <taxon>Cyanobacteriota</taxon>
        <taxon>Cyanophyceae</taxon>
        <taxon>Oscillatoriophycideae</taxon>
        <taxon>Aerosakkonematales</taxon>
        <taxon>Aerosakkonemataceae</taxon>
        <taxon>Floridanema</taxon>
    </lineage>
</organism>
<protein>
    <submittedName>
        <fullName evidence="1">Esterase</fullName>
    </submittedName>
</protein>
<dbReference type="Pfam" id="PF05728">
    <property type="entry name" value="UPF0227"/>
    <property type="match status" value="1"/>
</dbReference>
<comment type="caution">
    <text evidence="1">The sequence shown here is derived from an EMBL/GenBank/DDBJ whole genome shotgun (WGS) entry which is preliminary data.</text>
</comment>
<gene>
    <name evidence="1" type="ORF">NIES2119_31125</name>
</gene>
<dbReference type="Gene3D" id="3.40.50.1820">
    <property type="entry name" value="alpha/beta hydrolase"/>
    <property type="match status" value="1"/>
</dbReference>
<dbReference type="SUPFAM" id="SSF53474">
    <property type="entry name" value="alpha/beta-Hydrolases"/>
    <property type="match status" value="1"/>
</dbReference>
<reference evidence="1 2" key="1">
    <citation type="submission" date="2016-11" db="EMBL/GenBank/DDBJ databases">
        <title>Draft Genome Sequences of Nine Cyanobacterial Strains from Diverse Habitats.</title>
        <authorList>
            <person name="Zhu T."/>
            <person name="Hou S."/>
            <person name="Lu X."/>
            <person name="Hess W.R."/>
        </authorList>
    </citation>
    <scope>NUCLEOTIDE SEQUENCE [LARGE SCALE GENOMIC DNA]</scope>
    <source>
        <strain evidence="1 2">IAM M-71</strain>
    </source>
</reference>
<dbReference type="EMBL" id="MRCE01000066">
    <property type="protein sequence ID" value="OKH30369.1"/>
    <property type="molecule type" value="Genomic_DNA"/>
</dbReference>